<accession>A0A242N760</accession>
<dbReference type="InterPro" id="IPR049354">
    <property type="entry name" value="GpP-like_N"/>
</dbReference>
<dbReference type="SUPFAM" id="SSF69279">
    <property type="entry name" value="Phage tail proteins"/>
    <property type="match status" value="2"/>
</dbReference>
<dbReference type="InterPro" id="IPR026276">
    <property type="entry name" value="Baseplate_GpP"/>
</dbReference>
<dbReference type="Gene3D" id="3.55.50.10">
    <property type="entry name" value="Baseplate protein-like domains"/>
    <property type="match status" value="1"/>
</dbReference>
<dbReference type="Pfam" id="PF22255">
    <property type="entry name" value="Gp44-like_2nd"/>
    <property type="match status" value="1"/>
</dbReference>
<evidence type="ECO:0000259" key="1">
    <source>
        <dbReference type="Pfam" id="PF21683"/>
    </source>
</evidence>
<comment type="caution">
    <text evidence="4">The sequence shown here is derived from an EMBL/GenBank/DDBJ whole genome shotgun (WGS) entry which is preliminary data.</text>
</comment>
<dbReference type="InterPro" id="IPR053981">
    <property type="entry name" value="Gp44/GpP-like_2nd"/>
</dbReference>
<reference evidence="4 5" key="1">
    <citation type="submission" date="2017-03" db="EMBL/GenBank/DDBJ databases">
        <title>Genome analysis of strain PAMC 26577.</title>
        <authorList>
            <person name="Oh H.-M."/>
            <person name="Yang J.-A."/>
        </authorList>
    </citation>
    <scope>NUCLEOTIDE SEQUENCE [LARGE SCALE GENOMIC DNA]</scope>
    <source>
        <strain evidence="4 5">PAMC 26577</strain>
    </source>
</reference>
<protein>
    <submittedName>
        <fullName evidence="4">Prophage tail protein</fullName>
    </submittedName>
</protein>
<evidence type="ECO:0000313" key="4">
    <source>
        <dbReference type="EMBL" id="OTP79495.1"/>
    </source>
</evidence>
<name>A0A242N760_CABSO</name>
<sequence length="379" mass="40818">MPNADRISDASGGASPAVDEVRVLLSDDSLVLTGWKAVRISRSIELATGFFDMSCSADANALKLIAKEGAPIKISIGQDLVLSGYVDTIENVLTPKDHLIRLTGRGKCSDLVDCSCRIDRVNPNTKLQALCETVTQPYGIDVFIPPNGTQAILDQLPVLPRQIVSITETAWEVIERYARYSGMLVFESEEGELTISTAGTEIGSSGLAVGANIEAITCTKSTLGTYSTYNAVLSAYSAGADDEGIPNMPAVTVVAAASRLRPMFFVSEQSATDRQFIEKRTNWLAARAYGRSRRVRILTDSWRSSDGSPWLVNINYPITAPDVAVPANTMLLLADLTFILDEHGTHAELGFGPRVGYLPEPVALDTLPMDESTATGTQR</sequence>
<feature type="domain" description="Baseplate hub protein gp44/GpP-like C-terminal" evidence="2">
    <location>
        <begin position="278"/>
        <end position="360"/>
    </location>
</feature>
<dbReference type="PIRSF" id="PIRSF004440">
    <property type="entry name" value="GpP"/>
    <property type="match status" value="1"/>
</dbReference>
<gene>
    <name evidence="4" type="ORF">PAMC26577_01110</name>
</gene>
<dbReference type="InterPro" id="IPR053982">
    <property type="entry name" value="Gp44/GpP-like_C"/>
</dbReference>
<dbReference type="Gene3D" id="2.30.300.10">
    <property type="entry name" value="Baseplate protein-like domain - beta roll fold"/>
    <property type="match status" value="1"/>
</dbReference>
<evidence type="ECO:0000259" key="2">
    <source>
        <dbReference type="Pfam" id="PF21929"/>
    </source>
</evidence>
<proteinExistence type="predicted"/>
<evidence type="ECO:0000259" key="3">
    <source>
        <dbReference type="Pfam" id="PF22255"/>
    </source>
</evidence>
<dbReference type="Pfam" id="PF21929">
    <property type="entry name" value="GpP_4th"/>
    <property type="match status" value="1"/>
</dbReference>
<feature type="domain" description="Baseplate hub protein gp44/GpP-like second" evidence="3">
    <location>
        <begin position="108"/>
        <end position="196"/>
    </location>
</feature>
<evidence type="ECO:0000313" key="5">
    <source>
        <dbReference type="Proteomes" id="UP000195221"/>
    </source>
</evidence>
<dbReference type="Proteomes" id="UP000195221">
    <property type="component" value="Unassembled WGS sequence"/>
</dbReference>
<dbReference type="InterPro" id="IPR023399">
    <property type="entry name" value="Baseplate-like_2-layer_sand"/>
</dbReference>
<feature type="domain" description="Baseplate hub protein gp44-like N-terminal" evidence="1">
    <location>
        <begin position="32"/>
        <end position="105"/>
    </location>
</feature>
<dbReference type="Pfam" id="PF21683">
    <property type="entry name" value="GpP-like_1st"/>
    <property type="match status" value="1"/>
</dbReference>
<dbReference type="RefSeq" id="WP_075357943.1">
    <property type="nucleotide sequence ID" value="NZ_NBTZ01000009.1"/>
</dbReference>
<organism evidence="4 5">
    <name type="scientific">Caballeronia sordidicola</name>
    <name type="common">Burkholderia sordidicola</name>
    <dbReference type="NCBI Taxonomy" id="196367"/>
    <lineage>
        <taxon>Bacteria</taxon>
        <taxon>Pseudomonadati</taxon>
        <taxon>Pseudomonadota</taxon>
        <taxon>Betaproteobacteria</taxon>
        <taxon>Burkholderiales</taxon>
        <taxon>Burkholderiaceae</taxon>
        <taxon>Caballeronia</taxon>
    </lineage>
</organism>
<dbReference type="EMBL" id="NBTZ01000009">
    <property type="protein sequence ID" value="OTP79495.1"/>
    <property type="molecule type" value="Genomic_DNA"/>
</dbReference>
<dbReference type="AlphaFoldDB" id="A0A242N760"/>
<dbReference type="Gene3D" id="3.30.1920.10">
    <property type="entry name" value="Baseplate protein-like domains - 2 layer sandwich fold"/>
    <property type="match status" value="1"/>
</dbReference>